<name>A0A7K1S9H6_9BACT</name>
<evidence type="ECO:0000313" key="2">
    <source>
        <dbReference type="EMBL" id="MVM30493.1"/>
    </source>
</evidence>
<evidence type="ECO:0000313" key="3">
    <source>
        <dbReference type="Proteomes" id="UP000436006"/>
    </source>
</evidence>
<feature type="region of interest" description="Disordered" evidence="1">
    <location>
        <begin position="190"/>
        <end position="210"/>
    </location>
</feature>
<dbReference type="RefSeq" id="WP_157584722.1">
    <property type="nucleotide sequence ID" value="NZ_WPIN01000003.1"/>
</dbReference>
<proteinExistence type="predicted"/>
<gene>
    <name evidence="2" type="ORF">GO755_10650</name>
</gene>
<reference evidence="2 3" key="1">
    <citation type="submission" date="2019-12" db="EMBL/GenBank/DDBJ databases">
        <title>Spirosoma sp. HMF4905 genome sequencing and assembly.</title>
        <authorList>
            <person name="Kang H."/>
            <person name="Cha I."/>
            <person name="Kim H."/>
            <person name="Joh K."/>
        </authorList>
    </citation>
    <scope>NUCLEOTIDE SEQUENCE [LARGE SCALE GENOMIC DNA]</scope>
    <source>
        <strain evidence="2 3">HMF4905</strain>
    </source>
</reference>
<dbReference type="AlphaFoldDB" id="A0A7K1S9H6"/>
<sequence>MRYLIFLLTLLVSDLYAQPKLTGLGQFIIGITTPDSLANVDIKELEQSYVKGTLALPCTHIRAFASNKATIDGLPVTNLSLFFYDNKLFRISCDYTDELQKVFSQQYGKGTLRPTTHLTFCDKGKDRSMLVWGEIWQNKDILALALHAKGYNADCQLEQLVRLTITSQEMSTLSSDCELRNSGPFAEEFEEVLNESQRSTEKGGLKKGPK</sequence>
<dbReference type="EMBL" id="WPIN01000003">
    <property type="protein sequence ID" value="MVM30493.1"/>
    <property type="molecule type" value="Genomic_DNA"/>
</dbReference>
<organism evidence="2 3">
    <name type="scientific">Spirosoma arboris</name>
    <dbReference type="NCBI Taxonomy" id="2682092"/>
    <lineage>
        <taxon>Bacteria</taxon>
        <taxon>Pseudomonadati</taxon>
        <taxon>Bacteroidota</taxon>
        <taxon>Cytophagia</taxon>
        <taxon>Cytophagales</taxon>
        <taxon>Cytophagaceae</taxon>
        <taxon>Spirosoma</taxon>
    </lineage>
</organism>
<protein>
    <submittedName>
        <fullName evidence="2">Uncharacterized protein</fullName>
    </submittedName>
</protein>
<keyword evidence="3" id="KW-1185">Reference proteome</keyword>
<comment type="caution">
    <text evidence="2">The sequence shown here is derived from an EMBL/GenBank/DDBJ whole genome shotgun (WGS) entry which is preliminary data.</text>
</comment>
<accession>A0A7K1S9H6</accession>
<evidence type="ECO:0000256" key="1">
    <source>
        <dbReference type="SAM" id="MobiDB-lite"/>
    </source>
</evidence>
<dbReference type="Proteomes" id="UP000436006">
    <property type="component" value="Unassembled WGS sequence"/>
</dbReference>